<dbReference type="InterPro" id="IPR001179">
    <property type="entry name" value="PPIase_FKBP_dom"/>
</dbReference>
<evidence type="ECO:0000256" key="7">
    <source>
        <dbReference type="SAM" id="Coils"/>
    </source>
</evidence>
<evidence type="ECO:0000259" key="9">
    <source>
        <dbReference type="PROSITE" id="PS50059"/>
    </source>
</evidence>
<evidence type="ECO:0000256" key="5">
    <source>
        <dbReference type="ARBA" id="ARBA00023235"/>
    </source>
</evidence>
<dbReference type="OrthoDB" id="9814548at2"/>
<comment type="similarity">
    <text evidence="2">Belongs to the FKBP-type PPIase family.</text>
</comment>
<keyword evidence="8" id="KW-0732">Signal</keyword>
<dbReference type="PANTHER" id="PTHR43811">
    <property type="entry name" value="FKBP-TYPE PEPTIDYL-PROLYL CIS-TRANS ISOMERASE FKPA"/>
    <property type="match status" value="1"/>
</dbReference>
<comment type="caution">
    <text evidence="10">The sequence shown here is derived from an EMBL/GenBank/DDBJ whole genome shotgun (WGS) entry which is preliminary data.</text>
</comment>
<comment type="catalytic activity">
    <reaction evidence="1 6">
        <text>[protein]-peptidylproline (omega=180) = [protein]-peptidylproline (omega=0)</text>
        <dbReference type="Rhea" id="RHEA:16237"/>
        <dbReference type="Rhea" id="RHEA-COMP:10747"/>
        <dbReference type="Rhea" id="RHEA-COMP:10748"/>
        <dbReference type="ChEBI" id="CHEBI:83833"/>
        <dbReference type="ChEBI" id="CHEBI:83834"/>
        <dbReference type="EC" id="5.2.1.8"/>
    </reaction>
</comment>
<dbReference type="AlphaFoldDB" id="A0A315Z5P5"/>
<dbReference type="RefSeq" id="WP_109621066.1">
    <property type="nucleotide sequence ID" value="NZ_QGDO01000006.1"/>
</dbReference>
<dbReference type="EC" id="5.2.1.8" evidence="3 6"/>
<feature type="signal peptide" evidence="8">
    <location>
        <begin position="1"/>
        <end position="20"/>
    </location>
</feature>
<evidence type="ECO:0000256" key="1">
    <source>
        <dbReference type="ARBA" id="ARBA00000971"/>
    </source>
</evidence>
<feature type="domain" description="PPIase FKBP-type" evidence="9">
    <location>
        <begin position="213"/>
        <end position="301"/>
    </location>
</feature>
<feature type="coiled-coil region" evidence="7">
    <location>
        <begin position="301"/>
        <end position="331"/>
    </location>
</feature>
<evidence type="ECO:0000256" key="6">
    <source>
        <dbReference type="PROSITE-ProRule" id="PRU00277"/>
    </source>
</evidence>
<dbReference type="Gene3D" id="3.10.50.40">
    <property type="match status" value="2"/>
</dbReference>
<dbReference type="GO" id="GO:0003755">
    <property type="term" value="F:peptidyl-prolyl cis-trans isomerase activity"/>
    <property type="evidence" value="ECO:0007669"/>
    <property type="project" value="UniProtKB-KW"/>
</dbReference>
<dbReference type="PROSITE" id="PS50059">
    <property type="entry name" value="FKBP_PPIASE"/>
    <property type="match status" value="2"/>
</dbReference>
<gene>
    <name evidence="10" type="ORF">BC781_106129</name>
</gene>
<evidence type="ECO:0000256" key="8">
    <source>
        <dbReference type="SAM" id="SignalP"/>
    </source>
</evidence>
<keyword evidence="7" id="KW-0175">Coiled coil</keyword>
<name>A0A315Z5P5_SEDFL</name>
<keyword evidence="5 6" id="KW-0413">Isomerase</keyword>
<proteinExistence type="inferred from homology"/>
<evidence type="ECO:0000256" key="4">
    <source>
        <dbReference type="ARBA" id="ARBA00023110"/>
    </source>
</evidence>
<feature type="domain" description="PPIase FKBP-type" evidence="9">
    <location>
        <begin position="359"/>
        <end position="447"/>
    </location>
</feature>
<keyword evidence="4 6" id="KW-0697">Rotamase</keyword>
<organism evidence="10 11">
    <name type="scientific">Sediminitomix flava</name>
    <dbReference type="NCBI Taxonomy" id="379075"/>
    <lineage>
        <taxon>Bacteria</taxon>
        <taxon>Pseudomonadati</taxon>
        <taxon>Bacteroidota</taxon>
        <taxon>Cytophagia</taxon>
        <taxon>Cytophagales</taxon>
        <taxon>Flammeovirgaceae</taxon>
        <taxon>Sediminitomix</taxon>
    </lineage>
</organism>
<dbReference type="PANTHER" id="PTHR43811:SF19">
    <property type="entry name" value="39 KDA FK506-BINDING NUCLEAR PROTEIN"/>
    <property type="match status" value="1"/>
</dbReference>
<dbReference type="Proteomes" id="UP000245535">
    <property type="component" value="Unassembled WGS sequence"/>
</dbReference>
<protein>
    <recommendedName>
        <fullName evidence="3 6">peptidylprolyl isomerase</fullName>
        <ecNumber evidence="3 6">5.2.1.8</ecNumber>
    </recommendedName>
</protein>
<feature type="chain" id="PRO_5016401435" description="peptidylprolyl isomerase" evidence="8">
    <location>
        <begin position="21"/>
        <end position="450"/>
    </location>
</feature>
<keyword evidence="11" id="KW-1185">Reference proteome</keyword>
<dbReference type="FunFam" id="3.10.50.40:FF:000006">
    <property type="entry name" value="Peptidyl-prolyl cis-trans isomerase"/>
    <property type="match status" value="1"/>
</dbReference>
<evidence type="ECO:0000313" key="11">
    <source>
        <dbReference type="Proteomes" id="UP000245535"/>
    </source>
</evidence>
<evidence type="ECO:0000313" key="10">
    <source>
        <dbReference type="EMBL" id="PWJ39228.1"/>
    </source>
</evidence>
<evidence type="ECO:0000256" key="3">
    <source>
        <dbReference type="ARBA" id="ARBA00013194"/>
    </source>
</evidence>
<sequence length="450" mass="49931">MNWRKKILWSACVASLGLYTACSSSEESGETSAGHKYKRIIAAENKGVVDSLLVKPKSNTYVSYRGEVVNAKDSVLAEFGYMYDMPSFTPIRNAESPRGLEEILVLGAQGDSLVMNTTAGDMMFRGLDPQDELELRVRLLKVYDDVKVVRAEADSLRKIAMEKRESFMEERYEEEKASIEEYAKANNLELLQAENGTYYVITEQGNGGKYTEGETAVMNYRGTLLESGKEFDNSYDRGESFKFKPGKKQVIAGWDAVVPLLDEGSKAIILIPSKLGYQDRVSPTIPANATLKFEVEVVGFMDDVELEEQRLKDMEARVQKEKADLVAYVKDNSLTSTKTESGLQYVITEEGSGEYPQVGDTVVVHYTGTLLNGKKFDSSLDRNETFEFALGQGRVIKGWDEGIALMKKGSKATLLIPSNLGYGERGAGADIPPYSPLKFDVELVDVKKAK</sequence>
<reference evidence="10 11" key="1">
    <citation type="submission" date="2018-03" db="EMBL/GenBank/DDBJ databases">
        <title>Genomic Encyclopedia of Archaeal and Bacterial Type Strains, Phase II (KMG-II): from individual species to whole genera.</title>
        <authorList>
            <person name="Goeker M."/>
        </authorList>
    </citation>
    <scope>NUCLEOTIDE SEQUENCE [LARGE SCALE GENOMIC DNA]</scope>
    <source>
        <strain evidence="10 11">DSM 28229</strain>
    </source>
</reference>
<accession>A0A315Z5P5</accession>
<evidence type="ECO:0000256" key="2">
    <source>
        <dbReference type="ARBA" id="ARBA00006577"/>
    </source>
</evidence>
<dbReference type="InterPro" id="IPR046357">
    <property type="entry name" value="PPIase_dom_sf"/>
</dbReference>
<dbReference type="EMBL" id="QGDO01000006">
    <property type="protein sequence ID" value="PWJ39228.1"/>
    <property type="molecule type" value="Genomic_DNA"/>
</dbReference>
<dbReference type="SUPFAM" id="SSF54534">
    <property type="entry name" value="FKBP-like"/>
    <property type="match status" value="2"/>
</dbReference>
<dbReference type="Pfam" id="PF00254">
    <property type="entry name" value="FKBP_C"/>
    <property type="match status" value="2"/>
</dbReference>